<dbReference type="InterPro" id="IPR045794">
    <property type="entry name" value="Trypco1"/>
</dbReference>
<sequence length="114" mass="12312">MDNDLNIQVVPVELENGNVVRVEATVLNASGDTSDQEIESDVAANIRPLKEVTDTVKEIAATVKASIDQVKPTKASVEFGLEFGYESGKLTAMIVKGTAKANLKITLHWENISK</sequence>
<dbReference type="Pfam" id="PF19493">
    <property type="entry name" value="Trypco1"/>
    <property type="match status" value="1"/>
</dbReference>
<proteinExistence type="predicted"/>
<name>Q10YA3_TRIEI</name>
<dbReference type="OrthoDB" id="487187at2"/>
<dbReference type="STRING" id="203124.Tery_3712"/>
<dbReference type="eggNOG" id="ENOG5032XD6">
    <property type="taxonomic scope" value="Bacteria"/>
</dbReference>
<dbReference type="NCBIfam" id="NF041216">
    <property type="entry name" value="CU044_2847_fam"/>
    <property type="match status" value="1"/>
</dbReference>
<reference evidence="2" key="1">
    <citation type="submission" date="2006-06" db="EMBL/GenBank/DDBJ databases">
        <title>Complete sequence of Trichodesmium erythraeum IMS101.</title>
        <authorList>
            <consortium name="US DOE Joint Genome Institute"/>
            <person name="Copeland A."/>
            <person name="Lucas S."/>
            <person name="Lapidus A."/>
            <person name="Barry K."/>
            <person name="Detter J.C."/>
            <person name="Glavina del Rio T."/>
            <person name="Hammon N."/>
            <person name="Israni S."/>
            <person name="Dalin E."/>
            <person name="Tice H."/>
            <person name="Pitluck S."/>
            <person name="Kiss H."/>
            <person name="Munk A.C."/>
            <person name="Brettin T."/>
            <person name="Bruce D."/>
            <person name="Han C."/>
            <person name="Tapia R."/>
            <person name="Gilna P."/>
            <person name="Schmutz J."/>
            <person name="Larimer F."/>
            <person name="Land M."/>
            <person name="Hauser L."/>
            <person name="Kyrpides N."/>
            <person name="Kim E."/>
            <person name="Richardson P."/>
        </authorList>
    </citation>
    <scope>NUCLEOTIDE SEQUENCE [LARGE SCALE GENOMIC DNA]</scope>
    <source>
        <strain evidence="2">IMS101</strain>
    </source>
</reference>
<protein>
    <recommendedName>
        <fullName evidence="1">Trypsin-co-occurring domain-containing protein</fullName>
    </recommendedName>
</protein>
<accession>Q10YA3</accession>
<evidence type="ECO:0000259" key="1">
    <source>
        <dbReference type="Pfam" id="PF19493"/>
    </source>
</evidence>
<dbReference type="RefSeq" id="WP_011613102.1">
    <property type="nucleotide sequence ID" value="NC_008312.1"/>
</dbReference>
<dbReference type="AlphaFoldDB" id="Q10YA3"/>
<gene>
    <name evidence="2" type="ordered locus">Tery_3712</name>
</gene>
<organism evidence="2">
    <name type="scientific">Trichodesmium erythraeum (strain IMS101)</name>
    <dbReference type="NCBI Taxonomy" id="203124"/>
    <lineage>
        <taxon>Bacteria</taxon>
        <taxon>Bacillati</taxon>
        <taxon>Cyanobacteriota</taxon>
        <taxon>Cyanophyceae</taxon>
        <taxon>Oscillatoriophycideae</taxon>
        <taxon>Oscillatoriales</taxon>
        <taxon>Microcoleaceae</taxon>
        <taxon>Trichodesmium</taxon>
    </lineage>
</organism>
<evidence type="ECO:0000313" key="2">
    <source>
        <dbReference type="EMBL" id="ABG52771.1"/>
    </source>
</evidence>
<feature type="domain" description="Trypsin-co-occurring" evidence="1">
    <location>
        <begin position="12"/>
        <end position="110"/>
    </location>
</feature>
<dbReference type="KEGG" id="ter:Tery_3712"/>
<dbReference type="EMBL" id="CP000393">
    <property type="protein sequence ID" value="ABG52771.1"/>
    <property type="molecule type" value="Genomic_DNA"/>
</dbReference>
<dbReference type="HOGENOM" id="CLU_174641_0_0_3"/>